<comment type="caution">
    <text evidence="8">The sequence shown here is derived from an EMBL/GenBank/DDBJ whole genome shotgun (WGS) entry which is preliminary data.</text>
</comment>
<dbReference type="Proteomes" id="UP000319143">
    <property type="component" value="Unassembled WGS sequence"/>
</dbReference>
<dbReference type="EMBL" id="SJPV01000031">
    <property type="protein sequence ID" value="TWU28023.1"/>
    <property type="molecule type" value="Genomic_DNA"/>
</dbReference>
<evidence type="ECO:0000256" key="3">
    <source>
        <dbReference type="ARBA" id="ARBA00022729"/>
    </source>
</evidence>
<dbReference type="PANTHER" id="PTHR10030">
    <property type="entry name" value="ALPHA-L-FUCOSIDASE"/>
    <property type="match status" value="1"/>
</dbReference>
<dbReference type="Gene3D" id="3.20.20.80">
    <property type="entry name" value="Glycosidases"/>
    <property type="match status" value="1"/>
</dbReference>
<dbReference type="GO" id="GO:0016139">
    <property type="term" value="P:glycoside catabolic process"/>
    <property type="evidence" value="ECO:0007669"/>
    <property type="project" value="TreeGrafter"/>
</dbReference>
<dbReference type="GO" id="GO:0006004">
    <property type="term" value="P:fucose metabolic process"/>
    <property type="evidence" value="ECO:0007669"/>
    <property type="project" value="TreeGrafter"/>
</dbReference>
<reference evidence="8 9" key="1">
    <citation type="submission" date="2019-02" db="EMBL/GenBank/DDBJ databases">
        <title>Deep-cultivation of Planctomycetes and their phenomic and genomic characterization uncovers novel biology.</title>
        <authorList>
            <person name="Wiegand S."/>
            <person name="Jogler M."/>
            <person name="Boedeker C."/>
            <person name="Pinto D."/>
            <person name="Vollmers J."/>
            <person name="Rivas-Marin E."/>
            <person name="Kohn T."/>
            <person name="Peeters S.H."/>
            <person name="Heuer A."/>
            <person name="Rast P."/>
            <person name="Oberbeckmann S."/>
            <person name="Bunk B."/>
            <person name="Jeske O."/>
            <person name="Meyerdierks A."/>
            <person name="Storesund J.E."/>
            <person name="Kallscheuer N."/>
            <person name="Luecker S."/>
            <person name="Lage O.M."/>
            <person name="Pohl T."/>
            <person name="Merkel B.J."/>
            <person name="Hornburger P."/>
            <person name="Mueller R.-W."/>
            <person name="Bruemmer F."/>
            <person name="Labrenz M."/>
            <person name="Spormann A.M."/>
            <person name="Op Den Camp H."/>
            <person name="Overmann J."/>
            <person name="Amann R."/>
            <person name="Jetten M.S.M."/>
            <person name="Mascher T."/>
            <person name="Medema M.H."/>
            <person name="Devos D.P."/>
            <person name="Kaster A.-K."/>
            <person name="Ovreas L."/>
            <person name="Rohde M."/>
            <person name="Galperin M.Y."/>
            <person name="Jogler C."/>
        </authorList>
    </citation>
    <scope>NUCLEOTIDE SEQUENCE [LARGE SCALE GENOMIC DNA]</scope>
    <source>
        <strain evidence="8 9">Poly41</strain>
    </source>
</reference>
<evidence type="ECO:0000256" key="4">
    <source>
        <dbReference type="ARBA" id="ARBA00022801"/>
    </source>
</evidence>
<keyword evidence="4" id="KW-0378">Hydrolase</keyword>
<dbReference type="GO" id="GO:0005764">
    <property type="term" value="C:lysosome"/>
    <property type="evidence" value="ECO:0007669"/>
    <property type="project" value="TreeGrafter"/>
</dbReference>
<dbReference type="PANTHER" id="PTHR10030:SF37">
    <property type="entry name" value="ALPHA-L-FUCOSIDASE-RELATED"/>
    <property type="match status" value="1"/>
</dbReference>
<evidence type="ECO:0000313" key="8">
    <source>
        <dbReference type="EMBL" id="TWU28023.1"/>
    </source>
</evidence>
<keyword evidence="9" id="KW-1185">Reference proteome</keyword>
<protein>
    <recommendedName>
        <fullName evidence="2">alpha-L-fucosidase</fullName>
        <ecNumber evidence="2">3.2.1.51</ecNumber>
    </recommendedName>
</protein>
<evidence type="ECO:0000259" key="7">
    <source>
        <dbReference type="Pfam" id="PF01120"/>
    </source>
</evidence>
<sequence precursor="true">MHQRERNVPKCGAALGLSVFLIFGSFQSEASGAEPTQAQKYTYSWDSLKTAPVPQWFDDAKFGIFIHWGPQSFWSSPWGSYQNPEKAYPKLKETFGKTPPEFGYKDVIPMFKAEEWDPVAWADLFEKAGAKYVVLVGEHHDGFQLGDSTRTDWCATKIGPMRDLIGDLGKAVRAKGLKYAPSSHRERHAGMFSDQRYRVKCLPSRDIAEEIKRDPKAAGHRPMAANQWRGDLWHPSLESFRRGFHLAKE</sequence>
<dbReference type="AlphaFoldDB" id="A0A5C6CSV5"/>
<keyword evidence="5" id="KW-0326">Glycosidase</keyword>
<evidence type="ECO:0000256" key="1">
    <source>
        <dbReference type="ARBA" id="ARBA00007951"/>
    </source>
</evidence>
<dbReference type="InterPro" id="IPR017853">
    <property type="entry name" value="GH"/>
</dbReference>
<keyword evidence="3 6" id="KW-0732">Signal</keyword>
<feature type="domain" description="Glycoside hydrolase family 29 N-terminal" evidence="7">
    <location>
        <begin position="34"/>
        <end position="186"/>
    </location>
</feature>
<dbReference type="InterPro" id="IPR057739">
    <property type="entry name" value="Glyco_hydro_29_N"/>
</dbReference>
<dbReference type="SUPFAM" id="SSF51445">
    <property type="entry name" value="(Trans)glycosidases"/>
    <property type="match status" value="1"/>
</dbReference>
<evidence type="ECO:0000256" key="6">
    <source>
        <dbReference type="SAM" id="SignalP"/>
    </source>
</evidence>
<dbReference type="GO" id="GO:0004560">
    <property type="term" value="F:alpha-L-fucosidase activity"/>
    <property type="evidence" value="ECO:0007669"/>
    <property type="project" value="InterPro"/>
</dbReference>
<dbReference type="SMART" id="SM00812">
    <property type="entry name" value="Alpha_L_fucos"/>
    <property type="match status" value="1"/>
</dbReference>
<comment type="similarity">
    <text evidence="1">Belongs to the glycosyl hydrolase 29 family.</text>
</comment>
<evidence type="ECO:0000256" key="5">
    <source>
        <dbReference type="ARBA" id="ARBA00023295"/>
    </source>
</evidence>
<dbReference type="EC" id="3.2.1.51" evidence="2"/>
<organism evidence="8 9">
    <name type="scientific">Novipirellula artificiosorum</name>
    <dbReference type="NCBI Taxonomy" id="2528016"/>
    <lineage>
        <taxon>Bacteria</taxon>
        <taxon>Pseudomonadati</taxon>
        <taxon>Planctomycetota</taxon>
        <taxon>Planctomycetia</taxon>
        <taxon>Pirellulales</taxon>
        <taxon>Pirellulaceae</taxon>
        <taxon>Novipirellula</taxon>
    </lineage>
</organism>
<feature type="chain" id="PRO_5022919434" description="alpha-L-fucosidase" evidence="6">
    <location>
        <begin position="31"/>
        <end position="249"/>
    </location>
</feature>
<feature type="signal peptide" evidence="6">
    <location>
        <begin position="1"/>
        <end position="30"/>
    </location>
</feature>
<evidence type="ECO:0000313" key="9">
    <source>
        <dbReference type="Proteomes" id="UP000319143"/>
    </source>
</evidence>
<dbReference type="InterPro" id="IPR000933">
    <property type="entry name" value="Glyco_hydro_29"/>
</dbReference>
<proteinExistence type="inferred from homology"/>
<accession>A0A5C6CSV5</accession>
<evidence type="ECO:0000256" key="2">
    <source>
        <dbReference type="ARBA" id="ARBA00012662"/>
    </source>
</evidence>
<gene>
    <name evidence="8" type="ORF">Poly41_69190</name>
</gene>
<name>A0A5C6CSV5_9BACT</name>
<dbReference type="Pfam" id="PF01120">
    <property type="entry name" value="Alpha_L_fucos"/>
    <property type="match status" value="1"/>
</dbReference>